<dbReference type="GeneID" id="119632075"/>
<sequence>MMSAPTASYTFNRVSCIPSLDTIQKSLLYHSTNNNSNHNDNNNNSNIVTSATYYYLPQNINSDYALLSQSKTTSEEALLLEKALRTDHHNGRSGVGILMHKSNSYSGAIIKPKSTIFNQGSINSRVNTSLTTKSVTEYSGIVLMPKTS</sequence>
<evidence type="ECO:0000313" key="1">
    <source>
        <dbReference type="Proteomes" id="UP000092443"/>
    </source>
</evidence>
<gene>
    <name evidence="2" type="primary">LOC119632075</name>
</gene>
<dbReference type="Proteomes" id="UP000092443">
    <property type="component" value="Unplaced"/>
</dbReference>
<name>A0A8U0W651_9MUSC</name>
<dbReference type="RefSeq" id="XP_037880704.1">
    <property type="nucleotide sequence ID" value="XM_038024776.1"/>
</dbReference>
<evidence type="ECO:0000313" key="2">
    <source>
        <dbReference type="RefSeq" id="XP_037880704.1"/>
    </source>
</evidence>
<organism evidence="1 2">
    <name type="scientific">Glossina fuscipes</name>
    <dbReference type="NCBI Taxonomy" id="7396"/>
    <lineage>
        <taxon>Eukaryota</taxon>
        <taxon>Metazoa</taxon>
        <taxon>Ecdysozoa</taxon>
        <taxon>Arthropoda</taxon>
        <taxon>Hexapoda</taxon>
        <taxon>Insecta</taxon>
        <taxon>Pterygota</taxon>
        <taxon>Neoptera</taxon>
        <taxon>Endopterygota</taxon>
        <taxon>Diptera</taxon>
        <taxon>Brachycera</taxon>
        <taxon>Muscomorpha</taxon>
        <taxon>Hippoboscoidea</taxon>
        <taxon>Glossinidae</taxon>
        <taxon>Glossina</taxon>
    </lineage>
</organism>
<reference evidence="2" key="1">
    <citation type="submission" date="2025-08" db="UniProtKB">
        <authorList>
            <consortium name="RefSeq"/>
        </authorList>
    </citation>
    <scope>IDENTIFICATION</scope>
    <source>
        <tissue evidence="2">Whole body pupa</tissue>
    </source>
</reference>
<dbReference type="KEGG" id="gfs:119632075"/>
<protein>
    <submittedName>
        <fullName evidence="2">Uncharacterized protein</fullName>
    </submittedName>
</protein>
<proteinExistence type="predicted"/>
<dbReference type="AlphaFoldDB" id="A0A8U0W651"/>
<keyword evidence="1" id="KW-1185">Reference proteome</keyword>
<accession>A0A8U0W651</accession>